<comment type="caution">
    <text evidence="1">The sequence shown here is derived from an EMBL/GenBank/DDBJ whole genome shotgun (WGS) entry which is preliminary data.</text>
</comment>
<dbReference type="EMBL" id="QGKY02001925">
    <property type="protein sequence ID" value="KAF2548977.1"/>
    <property type="molecule type" value="Genomic_DNA"/>
</dbReference>
<gene>
    <name evidence="2" type="ORF">DY000_02045813</name>
    <name evidence="1" type="ORF">F2Q70_00020167</name>
</gene>
<sequence length="122" mass="14810">MVVGTVIRVVLRLSTMFGPVLKEITKVMYKKVKCLVVDVSVDVLKSSRLFIKRFFRTLVEAVWNRVLEEDVQERIWDKVDQWKMEKEEEEERKKQGEEEKKEMVICRKLHCFWNIMLRFENQ</sequence>
<dbReference type="AlphaFoldDB" id="A0A3N6R4F7"/>
<dbReference type="EMBL" id="QGKV02000297">
    <property type="protein sequence ID" value="KAF3608245.1"/>
    <property type="molecule type" value="Genomic_DNA"/>
</dbReference>
<dbReference type="Proteomes" id="UP000266723">
    <property type="component" value="Unassembled WGS sequence"/>
</dbReference>
<organism evidence="1">
    <name type="scientific">Brassica cretica</name>
    <name type="common">Mustard</name>
    <dbReference type="NCBI Taxonomy" id="69181"/>
    <lineage>
        <taxon>Eukaryota</taxon>
        <taxon>Viridiplantae</taxon>
        <taxon>Streptophyta</taxon>
        <taxon>Embryophyta</taxon>
        <taxon>Tracheophyta</taxon>
        <taxon>Spermatophyta</taxon>
        <taxon>Magnoliopsida</taxon>
        <taxon>eudicotyledons</taxon>
        <taxon>Gunneridae</taxon>
        <taxon>Pentapetalae</taxon>
        <taxon>rosids</taxon>
        <taxon>malvids</taxon>
        <taxon>Brassicales</taxon>
        <taxon>Brassicaceae</taxon>
        <taxon>Brassiceae</taxon>
        <taxon>Brassica</taxon>
    </lineage>
</organism>
<reference evidence="2 3" key="3">
    <citation type="journal article" date="2020" name="BMC Genomics">
        <title>Intraspecific diversification of the crop wild relative Brassica cretica Lam. using demographic model selection.</title>
        <authorList>
            <person name="Kioukis A."/>
            <person name="Michalopoulou V.A."/>
            <person name="Briers L."/>
            <person name="Pirintsos S."/>
            <person name="Studholme D.J."/>
            <person name="Pavlidis P."/>
            <person name="Sarris P.F."/>
        </authorList>
    </citation>
    <scope>NUCLEOTIDE SEQUENCE [LARGE SCALE GENOMIC DNA]</scope>
    <source>
        <strain evidence="3">cv. PFS-1207/04</strain>
        <strain evidence="2">PFS-1207/04</strain>
    </source>
</reference>
<evidence type="ECO:0000313" key="3">
    <source>
        <dbReference type="Proteomes" id="UP000266723"/>
    </source>
</evidence>
<accession>A0A3N6R4F7</accession>
<reference evidence="1" key="1">
    <citation type="submission" date="2019-12" db="EMBL/GenBank/DDBJ databases">
        <title>Genome sequencing and annotation of Brassica cretica.</title>
        <authorList>
            <person name="Studholme D.J."/>
            <person name="Sarris P.F."/>
        </authorList>
    </citation>
    <scope>NUCLEOTIDE SEQUENCE</scope>
    <source>
        <strain evidence="1">PFS-102/07</strain>
        <tissue evidence="1">Leaf</tissue>
    </source>
</reference>
<reference evidence="2" key="2">
    <citation type="submission" date="2019-12" db="EMBL/GenBank/DDBJ databases">
        <authorList>
            <person name="Studholme D.J."/>
            <person name="Sarris P."/>
        </authorList>
    </citation>
    <scope>NUCLEOTIDE SEQUENCE</scope>
    <source>
        <strain evidence="2">PFS-1207/04</strain>
        <tissue evidence="2">Leaf</tissue>
    </source>
</reference>
<evidence type="ECO:0000313" key="2">
    <source>
        <dbReference type="EMBL" id="KAF3608245.1"/>
    </source>
</evidence>
<keyword evidence="3" id="KW-1185">Reference proteome</keyword>
<proteinExistence type="predicted"/>
<name>A0A3N6R4F7_BRACR</name>
<evidence type="ECO:0000313" key="1">
    <source>
        <dbReference type="EMBL" id="KAF2548977.1"/>
    </source>
</evidence>
<protein>
    <submittedName>
        <fullName evidence="1">Uncharacterized protein</fullName>
    </submittedName>
</protein>